<dbReference type="Pfam" id="PF00072">
    <property type="entry name" value="Response_reg"/>
    <property type="match status" value="1"/>
</dbReference>
<feature type="domain" description="Response regulatory" evidence="4">
    <location>
        <begin position="7"/>
        <end position="126"/>
    </location>
</feature>
<dbReference type="InterPro" id="IPR036388">
    <property type="entry name" value="WH-like_DNA-bd_sf"/>
</dbReference>
<name>A0A087E4A5_9BIFI</name>
<dbReference type="SUPFAM" id="SSF46894">
    <property type="entry name" value="C-terminal effector domain of the bipartite response regulators"/>
    <property type="match status" value="1"/>
</dbReference>
<dbReference type="EMBL" id="JGZT01000006">
    <property type="protein sequence ID" value="KFJ02606.1"/>
    <property type="molecule type" value="Genomic_DNA"/>
</dbReference>
<keyword evidence="1" id="KW-0238">DNA-binding</keyword>
<feature type="modified residue" description="4-aspartylphosphate" evidence="2">
    <location>
        <position position="61"/>
    </location>
</feature>
<dbReference type="CDD" id="cd00156">
    <property type="entry name" value="REC"/>
    <property type="match status" value="1"/>
</dbReference>
<evidence type="ECO:0000259" key="4">
    <source>
        <dbReference type="PROSITE" id="PS50110"/>
    </source>
</evidence>
<dbReference type="InterPro" id="IPR001789">
    <property type="entry name" value="Sig_transdc_resp-reg_receiver"/>
</dbReference>
<dbReference type="InterPro" id="IPR000792">
    <property type="entry name" value="Tscrpt_reg_LuxR_C"/>
</dbReference>
<gene>
    <name evidence="5" type="ORF">THER5_1066</name>
</gene>
<evidence type="ECO:0000256" key="2">
    <source>
        <dbReference type="PROSITE-ProRule" id="PRU00169"/>
    </source>
</evidence>
<dbReference type="PROSITE" id="PS50043">
    <property type="entry name" value="HTH_LUXR_2"/>
    <property type="match status" value="1"/>
</dbReference>
<dbReference type="PANTHER" id="PTHR43214">
    <property type="entry name" value="TWO-COMPONENT RESPONSE REGULATOR"/>
    <property type="match status" value="1"/>
</dbReference>
<dbReference type="GO" id="GO:0000160">
    <property type="term" value="P:phosphorelay signal transduction system"/>
    <property type="evidence" value="ECO:0007669"/>
    <property type="project" value="InterPro"/>
</dbReference>
<dbReference type="SMART" id="SM00421">
    <property type="entry name" value="HTH_LUXR"/>
    <property type="match status" value="1"/>
</dbReference>
<dbReference type="PANTHER" id="PTHR43214:SF42">
    <property type="entry name" value="TRANSCRIPTIONAL REGULATORY PROTEIN DESR"/>
    <property type="match status" value="1"/>
</dbReference>
<dbReference type="Proteomes" id="UP000029003">
    <property type="component" value="Unassembled WGS sequence"/>
</dbReference>
<dbReference type="GO" id="GO:0006355">
    <property type="term" value="P:regulation of DNA-templated transcription"/>
    <property type="evidence" value="ECO:0007669"/>
    <property type="project" value="InterPro"/>
</dbReference>
<dbReference type="GO" id="GO:0003677">
    <property type="term" value="F:DNA binding"/>
    <property type="evidence" value="ECO:0007669"/>
    <property type="project" value="UniProtKB-KW"/>
</dbReference>
<accession>A0A087E4A5</accession>
<reference evidence="5 6" key="1">
    <citation type="submission" date="2014-03" db="EMBL/GenBank/DDBJ databases">
        <title>Genomics of Bifidobacteria.</title>
        <authorList>
            <person name="Ventura M."/>
            <person name="Milani C."/>
            <person name="Lugli G.A."/>
        </authorList>
    </citation>
    <scope>NUCLEOTIDE SEQUENCE [LARGE SCALE GENOMIC DNA]</scope>
    <source>
        <strain evidence="5 6">LMG 21395</strain>
    </source>
</reference>
<evidence type="ECO:0000259" key="3">
    <source>
        <dbReference type="PROSITE" id="PS50043"/>
    </source>
</evidence>
<dbReference type="SUPFAM" id="SSF52172">
    <property type="entry name" value="CheY-like"/>
    <property type="match status" value="1"/>
</dbReference>
<evidence type="ECO:0000313" key="5">
    <source>
        <dbReference type="EMBL" id="KFJ02606.1"/>
    </source>
</evidence>
<protein>
    <submittedName>
        <fullName evidence="5">LuxR family two component transcriptional regulator</fullName>
    </submittedName>
</protein>
<evidence type="ECO:0000256" key="1">
    <source>
        <dbReference type="ARBA" id="ARBA00023125"/>
    </source>
</evidence>
<feature type="domain" description="HTH luxR-type" evidence="3">
    <location>
        <begin position="194"/>
        <end position="259"/>
    </location>
</feature>
<dbReference type="Pfam" id="PF00196">
    <property type="entry name" value="GerE"/>
    <property type="match status" value="1"/>
</dbReference>
<dbReference type="Gene3D" id="1.10.10.10">
    <property type="entry name" value="Winged helix-like DNA-binding domain superfamily/Winged helix DNA-binding domain"/>
    <property type="match status" value="1"/>
</dbReference>
<proteinExistence type="predicted"/>
<dbReference type="InterPro" id="IPR011006">
    <property type="entry name" value="CheY-like_superfamily"/>
</dbReference>
<dbReference type="InterPro" id="IPR016032">
    <property type="entry name" value="Sig_transdc_resp-reg_C-effctor"/>
</dbReference>
<dbReference type="Gene3D" id="3.40.50.2300">
    <property type="match status" value="1"/>
</dbReference>
<evidence type="ECO:0000313" key="6">
    <source>
        <dbReference type="Proteomes" id="UP000029003"/>
    </source>
</evidence>
<keyword evidence="2" id="KW-0597">Phosphoprotein</keyword>
<dbReference type="PROSITE" id="PS50110">
    <property type="entry name" value="RESPONSE_REGULATORY"/>
    <property type="match status" value="1"/>
</dbReference>
<sequence>MPQGHITIGLVENDPYAFALLRPQIERLDPRFSILWAVSTGAKAIHHCLFTSPRPQVLVIDMGLSDMPGTRVCEILRQHGCTAGVVGITALTTADWATRLAACGGQALIAKDRIPDNLRPAIIDAAAGQAYQSEGNGTSGPEHAGNAEEYAFDRLVTRATAIYPSVQAAINRLANTGQGEVGSAAATATATASAQPPANPLSPRQQQVLAAYAAGETTGRIAKTLHTSNATVYVHLHDALARLDATSKIEAIDIARKNGWIHIEQYQQ</sequence>
<dbReference type="AlphaFoldDB" id="A0A087E4A5"/>
<dbReference type="InterPro" id="IPR039420">
    <property type="entry name" value="WalR-like"/>
</dbReference>
<dbReference type="PRINTS" id="PR00038">
    <property type="entry name" value="HTHLUXR"/>
</dbReference>
<organism evidence="5 6">
    <name type="scientific">Bifidobacterium thermacidophilum subsp. thermacidophilum</name>
    <dbReference type="NCBI Taxonomy" id="79262"/>
    <lineage>
        <taxon>Bacteria</taxon>
        <taxon>Bacillati</taxon>
        <taxon>Actinomycetota</taxon>
        <taxon>Actinomycetes</taxon>
        <taxon>Bifidobacteriales</taxon>
        <taxon>Bifidobacteriaceae</taxon>
        <taxon>Bifidobacterium</taxon>
    </lineage>
</organism>
<dbReference type="CDD" id="cd06170">
    <property type="entry name" value="LuxR_C_like"/>
    <property type="match status" value="1"/>
</dbReference>
<comment type="caution">
    <text evidence="5">The sequence shown here is derived from an EMBL/GenBank/DDBJ whole genome shotgun (WGS) entry which is preliminary data.</text>
</comment>